<protein>
    <submittedName>
        <fullName evidence="1">Uncharacterized protein</fullName>
    </submittedName>
</protein>
<name>A0A0C3CAH4_PILCF</name>
<dbReference type="HOGENOM" id="CLU_106826_0_0_1"/>
<evidence type="ECO:0000313" key="1">
    <source>
        <dbReference type="EMBL" id="KIM86687.1"/>
    </source>
</evidence>
<reference evidence="1 2" key="1">
    <citation type="submission" date="2014-04" db="EMBL/GenBank/DDBJ databases">
        <authorList>
            <consortium name="DOE Joint Genome Institute"/>
            <person name="Kuo A."/>
            <person name="Tarkka M."/>
            <person name="Buscot F."/>
            <person name="Kohler A."/>
            <person name="Nagy L.G."/>
            <person name="Floudas D."/>
            <person name="Copeland A."/>
            <person name="Barry K.W."/>
            <person name="Cichocki N."/>
            <person name="Veneault-Fourrey C."/>
            <person name="LaButti K."/>
            <person name="Lindquist E.A."/>
            <person name="Lipzen A."/>
            <person name="Lundell T."/>
            <person name="Morin E."/>
            <person name="Murat C."/>
            <person name="Sun H."/>
            <person name="Tunlid A."/>
            <person name="Henrissat B."/>
            <person name="Grigoriev I.V."/>
            <person name="Hibbett D.S."/>
            <person name="Martin F."/>
            <person name="Nordberg H.P."/>
            <person name="Cantor M.N."/>
            <person name="Hua S.X."/>
        </authorList>
    </citation>
    <scope>NUCLEOTIDE SEQUENCE [LARGE SCALE GENOMIC DNA]</scope>
    <source>
        <strain evidence="1 2">F 1598</strain>
    </source>
</reference>
<organism evidence="1 2">
    <name type="scientific">Piloderma croceum (strain F 1598)</name>
    <dbReference type="NCBI Taxonomy" id="765440"/>
    <lineage>
        <taxon>Eukaryota</taxon>
        <taxon>Fungi</taxon>
        <taxon>Dikarya</taxon>
        <taxon>Basidiomycota</taxon>
        <taxon>Agaricomycotina</taxon>
        <taxon>Agaricomycetes</taxon>
        <taxon>Agaricomycetidae</taxon>
        <taxon>Atheliales</taxon>
        <taxon>Atheliaceae</taxon>
        <taxon>Piloderma</taxon>
    </lineage>
</organism>
<reference evidence="2" key="2">
    <citation type="submission" date="2015-01" db="EMBL/GenBank/DDBJ databases">
        <title>Evolutionary Origins and Diversification of the Mycorrhizal Mutualists.</title>
        <authorList>
            <consortium name="DOE Joint Genome Institute"/>
            <consortium name="Mycorrhizal Genomics Consortium"/>
            <person name="Kohler A."/>
            <person name="Kuo A."/>
            <person name="Nagy L.G."/>
            <person name="Floudas D."/>
            <person name="Copeland A."/>
            <person name="Barry K.W."/>
            <person name="Cichocki N."/>
            <person name="Veneault-Fourrey C."/>
            <person name="LaButti K."/>
            <person name="Lindquist E.A."/>
            <person name="Lipzen A."/>
            <person name="Lundell T."/>
            <person name="Morin E."/>
            <person name="Murat C."/>
            <person name="Riley R."/>
            <person name="Ohm R."/>
            <person name="Sun H."/>
            <person name="Tunlid A."/>
            <person name="Henrissat B."/>
            <person name="Grigoriev I.V."/>
            <person name="Hibbett D.S."/>
            <person name="Martin F."/>
        </authorList>
    </citation>
    <scope>NUCLEOTIDE SEQUENCE [LARGE SCALE GENOMIC DNA]</scope>
    <source>
        <strain evidence="2">F 1598</strain>
    </source>
</reference>
<dbReference type="InParanoid" id="A0A0C3CAH4"/>
<gene>
    <name evidence="1" type="ORF">PILCRDRAFT_4585</name>
</gene>
<dbReference type="Proteomes" id="UP000054166">
    <property type="component" value="Unassembled WGS sequence"/>
</dbReference>
<dbReference type="EMBL" id="KN832981">
    <property type="protein sequence ID" value="KIM86687.1"/>
    <property type="molecule type" value="Genomic_DNA"/>
</dbReference>
<dbReference type="AlphaFoldDB" id="A0A0C3CAH4"/>
<proteinExistence type="predicted"/>
<accession>A0A0C3CAH4</accession>
<evidence type="ECO:0000313" key="2">
    <source>
        <dbReference type="Proteomes" id="UP000054166"/>
    </source>
</evidence>
<keyword evidence="2" id="KW-1185">Reference proteome</keyword>
<sequence length="226" mass="25794">MVTLSHAHMPQITGSRDSKPDLFYCHVLLAGTKCASSRPHSCTQKSHVFRTKARTACNPQIRAILISLKDFLNLLNVGPLPELYPHLIPPKKKTLKKEGVNKRLKKPPLIHCGYVADEEFLFEYARNHGLLRKCPGEREGETVLLKLVTMTATVEAIFTELGLSSIPVRLPQVVTNDDVTLIIALYNNYSMKKRPTDEDVRKLARFLGKEGEQPKWYFDVTRWKWN</sequence>